<evidence type="ECO:0000256" key="2">
    <source>
        <dbReference type="SAM" id="Phobius"/>
    </source>
</evidence>
<feature type="compositionally biased region" description="Basic residues" evidence="1">
    <location>
        <begin position="1"/>
        <end position="12"/>
    </location>
</feature>
<name>A0A0U4YHQ2_XANCI</name>
<evidence type="ECO:0000313" key="4">
    <source>
        <dbReference type="Proteomes" id="UP000052230"/>
    </source>
</evidence>
<evidence type="ECO:0000256" key="1">
    <source>
        <dbReference type="SAM" id="MobiDB-lite"/>
    </source>
</evidence>
<dbReference type="AlphaFoldDB" id="A0A0U4YHQ2"/>
<feature type="transmembrane region" description="Helical" evidence="2">
    <location>
        <begin position="35"/>
        <end position="55"/>
    </location>
</feature>
<sequence length="142" mass="16371">MSKKKNLSRRSRQGAPPVDRELQRDRQVRAWLDRCIYAIYTFAVVVVSVTMFEFANGPRSIFSAAVAAGLSMLLAWLSVYLRAVQSFEFKERIRTWLAKSRSVGALGNYLGFKFDSYFFLSLSGLYRQTRNERRLARKKIGS</sequence>
<dbReference type="EMBL" id="CCXZ01000025">
    <property type="protein sequence ID" value="CEG14748.1"/>
    <property type="molecule type" value="Genomic_DNA"/>
</dbReference>
<keyword evidence="2" id="KW-0472">Membrane</keyword>
<feature type="region of interest" description="Disordered" evidence="1">
    <location>
        <begin position="1"/>
        <end position="21"/>
    </location>
</feature>
<proteinExistence type="predicted"/>
<gene>
    <name evidence="3" type="ORF">XAC3562_1200071</name>
</gene>
<keyword evidence="4" id="KW-1185">Reference proteome</keyword>
<keyword evidence="2" id="KW-1133">Transmembrane helix</keyword>
<comment type="caution">
    <text evidence="3">The sequence shown here is derived from an EMBL/GenBank/DDBJ whole genome shotgun (WGS) entry which is preliminary data.</text>
</comment>
<accession>A0A0U4YHQ2</accession>
<keyword evidence="2" id="KW-0812">Transmembrane</keyword>
<evidence type="ECO:0000313" key="3">
    <source>
        <dbReference type="EMBL" id="CEG14748.1"/>
    </source>
</evidence>
<organism evidence="3 4">
    <name type="scientific">Xanthomonas citri pv. citri</name>
    <dbReference type="NCBI Taxonomy" id="611301"/>
    <lineage>
        <taxon>Bacteria</taxon>
        <taxon>Pseudomonadati</taxon>
        <taxon>Pseudomonadota</taxon>
        <taxon>Gammaproteobacteria</taxon>
        <taxon>Lysobacterales</taxon>
        <taxon>Lysobacteraceae</taxon>
        <taxon>Xanthomonas</taxon>
    </lineage>
</organism>
<feature type="transmembrane region" description="Helical" evidence="2">
    <location>
        <begin position="61"/>
        <end position="84"/>
    </location>
</feature>
<dbReference type="Proteomes" id="UP000052230">
    <property type="component" value="Unassembled WGS sequence"/>
</dbReference>
<protein>
    <submittedName>
        <fullName evidence="3">Uncharacterized protein</fullName>
    </submittedName>
</protein>
<reference evidence="3 4" key="1">
    <citation type="submission" date="2014-09" db="EMBL/GenBank/DDBJ databases">
        <authorList>
            <person name="Regsiter A."/>
        </authorList>
    </citation>
    <scope>NUCLEOTIDE SEQUENCE [LARGE SCALE GENOMIC DNA]</scope>
</reference>